<organism evidence="2 3">
    <name type="scientific">Allokutzneria multivorans</name>
    <dbReference type="NCBI Taxonomy" id="1142134"/>
    <lineage>
        <taxon>Bacteria</taxon>
        <taxon>Bacillati</taxon>
        <taxon>Actinomycetota</taxon>
        <taxon>Actinomycetes</taxon>
        <taxon>Pseudonocardiales</taxon>
        <taxon>Pseudonocardiaceae</taxon>
        <taxon>Allokutzneria</taxon>
    </lineage>
</organism>
<reference evidence="3" key="1">
    <citation type="journal article" date="2019" name="Int. J. Syst. Evol. Microbiol.">
        <title>The Global Catalogue of Microorganisms (GCM) 10K type strain sequencing project: providing services to taxonomists for standard genome sequencing and annotation.</title>
        <authorList>
            <consortium name="The Broad Institute Genomics Platform"/>
            <consortium name="The Broad Institute Genome Sequencing Center for Infectious Disease"/>
            <person name="Wu L."/>
            <person name="Ma J."/>
        </authorList>
    </citation>
    <scope>NUCLEOTIDE SEQUENCE [LARGE SCALE GENOMIC DNA]</scope>
    <source>
        <strain evidence="3">JCM 17342</strain>
    </source>
</reference>
<gene>
    <name evidence="2" type="ORF">GCM10022247_65390</name>
</gene>
<protein>
    <submittedName>
        <fullName evidence="2">ThiF family adenylyltransferase</fullName>
    </submittedName>
</protein>
<dbReference type="Gene3D" id="3.40.50.720">
    <property type="entry name" value="NAD(P)-binding Rossmann-like Domain"/>
    <property type="match status" value="1"/>
</dbReference>
<sequence length="356" mass="37931">MDNRLPGWTTGATVGYMASTPSPTTPVPSFPAIARKKNLPPRRPLPRRPRLLPGLPVLWRGDSTVQIGVDPRRAVVVDELSPDMARALRELDGRHTLRHLLGLRDDDEVGTQSELAGLLIALDHAGVLDQDATDLPAARQREPPPGLMTDAGAWALRLGRACGDILAERDRTTVHVHGSGRTADAMAALLRSAGLGNVRRIATRARSTPDFVVLTGSVVRDQELRAELMSNGIPHLAVELHETSALVGPFVVPGRTSCLTCVDLWRSDRDPGWGLVSSQLGALPSAEELVCAHAAAAVATGQLLLMLSHPGGANGLPPTWNAAIELDPVRGKTFLRHLPPHRGCACGGAEGRSAYM</sequence>
<dbReference type="GO" id="GO:0016779">
    <property type="term" value="F:nucleotidyltransferase activity"/>
    <property type="evidence" value="ECO:0007669"/>
    <property type="project" value="UniProtKB-KW"/>
</dbReference>
<dbReference type="Proteomes" id="UP001501747">
    <property type="component" value="Unassembled WGS sequence"/>
</dbReference>
<name>A0ABP7TTS9_9PSEU</name>
<feature type="compositionally biased region" description="Basic residues" evidence="1">
    <location>
        <begin position="34"/>
        <end position="48"/>
    </location>
</feature>
<keyword evidence="3" id="KW-1185">Reference proteome</keyword>
<evidence type="ECO:0000313" key="2">
    <source>
        <dbReference type="EMBL" id="GAA4031213.1"/>
    </source>
</evidence>
<evidence type="ECO:0000256" key="1">
    <source>
        <dbReference type="SAM" id="MobiDB-lite"/>
    </source>
</evidence>
<keyword evidence="2" id="KW-0548">Nucleotidyltransferase</keyword>
<dbReference type="EMBL" id="BAABAL010000019">
    <property type="protein sequence ID" value="GAA4031213.1"/>
    <property type="molecule type" value="Genomic_DNA"/>
</dbReference>
<keyword evidence="2" id="KW-0808">Transferase</keyword>
<accession>A0ABP7TTS9</accession>
<feature type="region of interest" description="Disordered" evidence="1">
    <location>
        <begin position="16"/>
        <end position="48"/>
    </location>
</feature>
<proteinExistence type="predicted"/>
<evidence type="ECO:0000313" key="3">
    <source>
        <dbReference type="Proteomes" id="UP001501747"/>
    </source>
</evidence>
<comment type="caution">
    <text evidence="2">The sequence shown here is derived from an EMBL/GenBank/DDBJ whole genome shotgun (WGS) entry which is preliminary data.</text>
</comment>